<accession>A0ACC2K776</accession>
<dbReference type="EMBL" id="CM056812">
    <property type="protein sequence ID" value="KAJ8616950.1"/>
    <property type="molecule type" value="Genomic_DNA"/>
</dbReference>
<gene>
    <name evidence="1" type="ORF">MRB53_013136</name>
</gene>
<sequence length="249" mass="26196">MTARAQKLFLLVIVSSLLSLSFSCIFTVTNNCPQAIWPGTLAGAGTPELPTTGFQLNPGQSIKIPASPGWSGRIWARTGCKFDELGVGTCLTGDCGGKMECSGMGATAPATLFEITLGEGPDKDYYDVSIVDGYNLPLMALADGVSGGCNLTGCIMDLNSGCPKELQLVDGVDAADVVACRSACDAFGLDQYCCSGQFANPNTCRPSMYSTIFKRACPKAYSYAFDDGTSTFTCKGIEYTITFCPTISI</sequence>
<dbReference type="Proteomes" id="UP001234297">
    <property type="component" value="Chromosome 4"/>
</dbReference>
<keyword evidence="2" id="KW-1185">Reference proteome</keyword>
<reference evidence="1 2" key="1">
    <citation type="journal article" date="2022" name="Hortic Res">
        <title>A haplotype resolved chromosomal level avocado genome allows analysis of novel avocado genes.</title>
        <authorList>
            <person name="Nath O."/>
            <person name="Fletcher S.J."/>
            <person name="Hayward A."/>
            <person name="Shaw L.M."/>
            <person name="Masouleh A.K."/>
            <person name="Furtado A."/>
            <person name="Henry R.J."/>
            <person name="Mitter N."/>
        </authorList>
    </citation>
    <scope>NUCLEOTIDE SEQUENCE [LARGE SCALE GENOMIC DNA]</scope>
    <source>
        <strain evidence="2">cv. Hass</strain>
    </source>
</reference>
<evidence type="ECO:0000313" key="1">
    <source>
        <dbReference type="EMBL" id="KAJ8616950.1"/>
    </source>
</evidence>
<protein>
    <submittedName>
        <fullName evidence="1">Uncharacterized protein</fullName>
    </submittedName>
</protein>
<name>A0ACC2K776_PERAE</name>
<comment type="caution">
    <text evidence="1">The sequence shown here is derived from an EMBL/GenBank/DDBJ whole genome shotgun (WGS) entry which is preliminary data.</text>
</comment>
<proteinExistence type="predicted"/>
<evidence type="ECO:0000313" key="2">
    <source>
        <dbReference type="Proteomes" id="UP001234297"/>
    </source>
</evidence>
<organism evidence="1 2">
    <name type="scientific">Persea americana</name>
    <name type="common">Avocado</name>
    <dbReference type="NCBI Taxonomy" id="3435"/>
    <lineage>
        <taxon>Eukaryota</taxon>
        <taxon>Viridiplantae</taxon>
        <taxon>Streptophyta</taxon>
        <taxon>Embryophyta</taxon>
        <taxon>Tracheophyta</taxon>
        <taxon>Spermatophyta</taxon>
        <taxon>Magnoliopsida</taxon>
        <taxon>Magnoliidae</taxon>
        <taxon>Laurales</taxon>
        <taxon>Lauraceae</taxon>
        <taxon>Persea</taxon>
    </lineage>
</organism>